<dbReference type="AlphaFoldDB" id="A0AA48H513"/>
<dbReference type="InterPro" id="IPR036291">
    <property type="entry name" value="NAD(P)-bd_dom_sf"/>
</dbReference>
<dbReference type="Gene3D" id="3.40.50.720">
    <property type="entry name" value="NAD(P)-binding Rossmann-like Domain"/>
    <property type="match status" value="1"/>
</dbReference>
<dbReference type="KEGG" id="rmai:MACH21_17240"/>
<dbReference type="Gene3D" id="3.30.360.10">
    <property type="entry name" value="Dihydrodipicolinate Reductase, domain 2"/>
    <property type="match status" value="1"/>
</dbReference>
<reference evidence="3 4" key="1">
    <citation type="submission" date="2023-01" db="EMBL/GenBank/DDBJ databases">
        <title>Complete genome sequence of Roseicyclus marinus strain Dej080120_10.</title>
        <authorList>
            <person name="Ueki S."/>
            <person name="Maruyama F."/>
        </authorList>
    </citation>
    <scope>NUCLEOTIDE SEQUENCE [LARGE SCALE GENOMIC DNA]</scope>
    <source>
        <strain evidence="3 4">Dej080120_10</strain>
    </source>
</reference>
<dbReference type="InterPro" id="IPR055170">
    <property type="entry name" value="GFO_IDH_MocA-like_dom"/>
</dbReference>
<name>A0AA48H513_9RHOB</name>
<dbReference type="SUPFAM" id="SSF51735">
    <property type="entry name" value="NAD(P)-binding Rossmann-fold domains"/>
    <property type="match status" value="1"/>
</dbReference>
<dbReference type="InterPro" id="IPR000683">
    <property type="entry name" value="Gfo/Idh/MocA-like_OxRdtase_N"/>
</dbReference>
<dbReference type="Pfam" id="PF01408">
    <property type="entry name" value="GFO_IDH_MocA"/>
    <property type="match status" value="1"/>
</dbReference>
<dbReference type="PANTHER" id="PTHR43249">
    <property type="entry name" value="UDP-N-ACETYL-2-AMINO-2-DEOXY-D-GLUCURONATE OXIDASE"/>
    <property type="match status" value="1"/>
</dbReference>
<dbReference type="SUPFAM" id="SSF55347">
    <property type="entry name" value="Glyceraldehyde-3-phosphate dehydrogenase-like, C-terminal domain"/>
    <property type="match status" value="1"/>
</dbReference>
<evidence type="ECO:0000313" key="4">
    <source>
        <dbReference type="Proteomes" id="UP001337723"/>
    </source>
</evidence>
<evidence type="ECO:0000259" key="1">
    <source>
        <dbReference type="Pfam" id="PF01408"/>
    </source>
</evidence>
<feature type="domain" description="GFO/IDH/MocA-like oxidoreductase" evidence="2">
    <location>
        <begin position="131"/>
        <end position="246"/>
    </location>
</feature>
<dbReference type="RefSeq" id="WP_338271364.1">
    <property type="nucleotide sequence ID" value="NZ_AP027266.1"/>
</dbReference>
<dbReference type="Proteomes" id="UP001337723">
    <property type="component" value="Chromosome"/>
</dbReference>
<gene>
    <name evidence="3" type="ORF">MACH21_17240</name>
</gene>
<organism evidence="3 4">
    <name type="scientific">Roseicyclus marinus</name>
    <dbReference type="NCBI Taxonomy" id="2161673"/>
    <lineage>
        <taxon>Bacteria</taxon>
        <taxon>Pseudomonadati</taxon>
        <taxon>Pseudomonadota</taxon>
        <taxon>Alphaproteobacteria</taxon>
        <taxon>Rhodobacterales</taxon>
        <taxon>Roseobacteraceae</taxon>
        <taxon>Roseicyclus</taxon>
    </lineage>
</organism>
<sequence>MIGVAIIGAGIGREHLAGYRALAARFAVRRLVDLDIGRAVEIAGGDSDIRIGADIAEALADPAIDLVDICLPPHLHVPIALQALQAGKHVILEKPIAPSLADCDLLAAAEAASGRRLFPVFQYRYGPGTAALDALIAEGLVGKPQVAALETHWNRGASYYAVPWRGTWAGERGGAVLGHAIHNHDLLCRYFGAPAGVSAQVATRINPIETEDCAAILIRFETGALATSSVTLGAAGDKTRLRLVFEHLTATSGDLPYAPADGAWSFTARDPADQPSVDAVLAGLPKPRSGFAGYLEAIADALDGAPGREVTLTCGRRSIELVTAVYAAARDAREVALPLPPDAEFYHGWLPGEMPETGAAGLAENDPR</sequence>
<evidence type="ECO:0000259" key="2">
    <source>
        <dbReference type="Pfam" id="PF22725"/>
    </source>
</evidence>
<evidence type="ECO:0000313" key="3">
    <source>
        <dbReference type="EMBL" id="BDW85547.1"/>
    </source>
</evidence>
<dbReference type="GO" id="GO:0000166">
    <property type="term" value="F:nucleotide binding"/>
    <property type="evidence" value="ECO:0007669"/>
    <property type="project" value="InterPro"/>
</dbReference>
<dbReference type="EMBL" id="AP027266">
    <property type="protein sequence ID" value="BDW85547.1"/>
    <property type="molecule type" value="Genomic_DNA"/>
</dbReference>
<feature type="domain" description="Gfo/Idh/MocA-like oxidoreductase N-terminal" evidence="1">
    <location>
        <begin position="2"/>
        <end position="118"/>
    </location>
</feature>
<dbReference type="Pfam" id="PF22725">
    <property type="entry name" value="GFO_IDH_MocA_C3"/>
    <property type="match status" value="1"/>
</dbReference>
<keyword evidence="4" id="KW-1185">Reference proteome</keyword>
<protein>
    <submittedName>
        <fullName evidence="3">Oxidoreductase</fullName>
    </submittedName>
</protein>
<dbReference type="PANTHER" id="PTHR43249:SF1">
    <property type="entry name" value="D-GLUCOSIDE 3-DEHYDROGENASE"/>
    <property type="match status" value="1"/>
</dbReference>
<accession>A0AA48H513</accession>
<dbReference type="InterPro" id="IPR052515">
    <property type="entry name" value="Gfo/Idh/MocA_Oxidoreductase"/>
</dbReference>
<proteinExistence type="predicted"/>